<evidence type="ECO:0000256" key="3">
    <source>
        <dbReference type="ARBA" id="ARBA00022801"/>
    </source>
</evidence>
<dbReference type="PANTHER" id="PTHR43806:SF11">
    <property type="entry name" value="CEREVISIN-RELATED"/>
    <property type="match status" value="1"/>
</dbReference>
<comment type="caution">
    <text evidence="8">The sequence shown here is derived from an EMBL/GenBank/DDBJ whole genome shotgun (WGS) entry which is preliminary data.</text>
</comment>
<dbReference type="Pfam" id="PF00082">
    <property type="entry name" value="Peptidase_S8"/>
    <property type="match status" value="1"/>
</dbReference>
<accession>A0A1Y1XJB4</accession>
<keyword evidence="4 5" id="KW-0720">Serine protease</keyword>
<feature type="active site" description="Charge relay system" evidence="5">
    <location>
        <position position="214"/>
    </location>
</feature>
<sequence>MNYLYFLGIFLLFINIICAGHNKKLNNEGYYLVFVNNTYDDDFKIYSENKKRDGSQLFIESLIDEIDNLIVDNINTYQYPEKLEILKTTSKLRKRNNGSNDIKISNSYPVSSANGSVVLYTYLSESLSNNITSIDNVYDCISNSENIFTLNKYYDEKEILTESHWKGLKVQENASLHLSLISQGKYNKDVVNKYDKNYYYPSSAGKDIDIIVMDNNFNFRYSEFSNEERTAKCVANIRDGVGSTDNINTYCGSCLNPHGEIIADVAAGLNYGVAKSANIYGISLFNINDDINQLEIFGGLQFAYENLIRPHKTIINLSFGSYLEKNTSSYNQLKDIVDLIIRKGGIVVAAAGNDGKYISNDSTQQYVPCAFDNVICVGGIASQKVNELYTIHEQSNYGPSVNIYAPYNIKAKVLGDNIVSQNYTEHGTSYSSPLVAGMIATYMSENPNIEFTPEIIKKYLKDTSATEIINYKGETCLLANNGKHIVYSSDSKSNGYSVHPNSIILFVLLLLILY</sequence>
<keyword evidence="2 5" id="KW-0645">Protease</keyword>
<keyword evidence="9" id="KW-1185">Reference proteome</keyword>
<evidence type="ECO:0000259" key="7">
    <source>
        <dbReference type="Pfam" id="PF00082"/>
    </source>
</evidence>
<dbReference type="InterPro" id="IPR000209">
    <property type="entry name" value="Peptidase_S8/S53_dom"/>
</dbReference>
<dbReference type="GO" id="GO:0004252">
    <property type="term" value="F:serine-type endopeptidase activity"/>
    <property type="evidence" value="ECO:0007669"/>
    <property type="project" value="UniProtKB-UniRule"/>
</dbReference>
<proteinExistence type="inferred from homology"/>
<keyword evidence="6" id="KW-0732">Signal</keyword>
<feature type="chain" id="PRO_5011005950" evidence="6">
    <location>
        <begin position="20"/>
        <end position="514"/>
    </location>
</feature>
<feature type="signal peptide" evidence="6">
    <location>
        <begin position="1"/>
        <end position="19"/>
    </location>
</feature>
<dbReference type="STRING" id="1754192.A0A1Y1XJB4"/>
<gene>
    <name evidence="8" type="ORF">BCR32DRAFT_265389</name>
</gene>
<reference evidence="8 9" key="2">
    <citation type="submission" date="2016-08" db="EMBL/GenBank/DDBJ databases">
        <title>Pervasive Adenine N6-methylation of Active Genes in Fungi.</title>
        <authorList>
            <consortium name="DOE Joint Genome Institute"/>
            <person name="Mondo S.J."/>
            <person name="Dannebaum R.O."/>
            <person name="Kuo R.C."/>
            <person name="Labutti K."/>
            <person name="Haridas S."/>
            <person name="Kuo A."/>
            <person name="Salamov A."/>
            <person name="Ahrendt S.R."/>
            <person name="Lipzen A."/>
            <person name="Sullivan W."/>
            <person name="Andreopoulos W.B."/>
            <person name="Clum A."/>
            <person name="Lindquist E."/>
            <person name="Daum C."/>
            <person name="Ramamoorthy G.K."/>
            <person name="Gryganskyi A."/>
            <person name="Culley D."/>
            <person name="Magnuson J.K."/>
            <person name="James T.Y."/>
            <person name="O'Malley M.A."/>
            <person name="Stajich J.E."/>
            <person name="Spatafora J.W."/>
            <person name="Visel A."/>
            <person name="Grigoriev I.V."/>
        </authorList>
    </citation>
    <scope>NUCLEOTIDE SEQUENCE [LARGE SCALE GENOMIC DNA]</scope>
    <source>
        <strain evidence="8 9">S4</strain>
    </source>
</reference>
<dbReference type="OrthoDB" id="2153808at2759"/>
<reference evidence="8 9" key="1">
    <citation type="submission" date="2016-08" db="EMBL/GenBank/DDBJ databases">
        <title>A Parts List for Fungal Cellulosomes Revealed by Comparative Genomics.</title>
        <authorList>
            <consortium name="DOE Joint Genome Institute"/>
            <person name="Haitjema C.H."/>
            <person name="Gilmore S.P."/>
            <person name="Henske J.K."/>
            <person name="Solomon K.V."/>
            <person name="De Groot R."/>
            <person name="Kuo A."/>
            <person name="Mondo S.J."/>
            <person name="Salamov A.A."/>
            <person name="Labutti K."/>
            <person name="Zhao Z."/>
            <person name="Chiniquy J."/>
            <person name="Barry K."/>
            <person name="Brewer H.M."/>
            <person name="Purvine S.O."/>
            <person name="Wright A.T."/>
            <person name="Boxma B."/>
            <person name="Van Alen T."/>
            <person name="Hackstein J.H."/>
            <person name="Baker S.E."/>
            <person name="Grigoriev I.V."/>
            <person name="O'Malley M.A."/>
        </authorList>
    </citation>
    <scope>NUCLEOTIDE SEQUENCE [LARGE SCALE GENOMIC DNA]</scope>
    <source>
        <strain evidence="8 9">S4</strain>
    </source>
</reference>
<evidence type="ECO:0000313" key="8">
    <source>
        <dbReference type="EMBL" id="ORX85848.1"/>
    </source>
</evidence>
<dbReference type="InterPro" id="IPR023828">
    <property type="entry name" value="Peptidase_S8_Ser-AS"/>
</dbReference>
<dbReference type="Proteomes" id="UP000193944">
    <property type="component" value="Unassembled WGS sequence"/>
</dbReference>
<keyword evidence="3 5" id="KW-0378">Hydrolase</keyword>
<dbReference type="AlphaFoldDB" id="A0A1Y1XJB4"/>
<feature type="domain" description="Peptidase S8/S53" evidence="7">
    <location>
        <begin position="205"/>
        <end position="464"/>
    </location>
</feature>
<organism evidence="8 9">
    <name type="scientific">Anaeromyces robustus</name>
    <dbReference type="NCBI Taxonomy" id="1754192"/>
    <lineage>
        <taxon>Eukaryota</taxon>
        <taxon>Fungi</taxon>
        <taxon>Fungi incertae sedis</taxon>
        <taxon>Chytridiomycota</taxon>
        <taxon>Chytridiomycota incertae sedis</taxon>
        <taxon>Neocallimastigomycetes</taxon>
        <taxon>Neocallimastigales</taxon>
        <taxon>Neocallimastigaceae</taxon>
        <taxon>Anaeromyces</taxon>
    </lineage>
</organism>
<dbReference type="InterPro" id="IPR015500">
    <property type="entry name" value="Peptidase_S8_subtilisin-rel"/>
</dbReference>
<dbReference type="PROSITE" id="PS00138">
    <property type="entry name" value="SUBTILASE_SER"/>
    <property type="match status" value="1"/>
</dbReference>
<dbReference type="PROSITE" id="PS51892">
    <property type="entry name" value="SUBTILASE"/>
    <property type="match status" value="1"/>
</dbReference>
<dbReference type="SUPFAM" id="SSF52743">
    <property type="entry name" value="Subtilisin-like"/>
    <property type="match status" value="1"/>
</dbReference>
<dbReference type="GO" id="GO:0005615">
    <property type="term" value="C:extracellular space"/>
    <property type="evidence" value="ECO:0007669"/>
    <property type="project" value="TreeGrafter"/>
</dbReference>
<dbReference type="InterPro" id="IPR050131">
    <property type="entry name" value="Peptidase_S8_subtilisin-like"/>
</dbReference>
<protein>
    <submittedName>
        <fullName evidence="8">Subtilisin-like protein</fullName>
    </submittedName>
</protein>
<dbReference type="PANTHER" id="PTHR43806">
    <property type="entry name" value="PEPTIDASE S8"/>
    <property type="match status" value="1"/>
</dbReference>
<evidence type="ECO:0000313" key="9">
    <source>
        <dbReference type="Proteomes" id="UP000193944"/>
    </source>
</evidence>
<dbReference type="InterPro" id="IPR036852">
    <property type="entry name" value="Peptidase_S8/S53_dom_sf"/>
</dbReference>
<evidence type="ECO:0000256" key="6">
    <source>
        <dbReference type="SAM" id="SignalP"/>
    </source>
</evidence>
<feature type="active site" description="Charge relay system" evidence="5">
    <location>
        <position position="258"/>
    </location>
</feature>
<evidence type="ECO:0000256" key="1">
    <source>
        <dbReference type="ARBA" id="ARBA00011073"/>
    </source>
</evidence>
<comment type="similarity">
    <text evidence="1 5">Belongs to the peptidase S8 family.</text>
</comment>
<dbReference type="PRINTS" id="PR00723">
    <property type="entry name" value="SUBTILISIN"/>
</dbReference>
<dbReference type="Gene3D" id="3.40.50.200">
    <property type="entry name" value="Peptidase S8/S53 domain"/>
    <property type="match status" value="1"/>
</dbReference>
<dbReference type="EMBL" id="MCFG01000029">
    <property type="protein sequence ID" value="ORX85848.1"/>
    <property type="molecule type" value="Genomic_DNA"/>
</dbReference>
<name>A0A1Y1XJB4_9FUNG</name>
<evidence type="ECO:0000256" key="2">
    <source>
        <dbReference type="ARBA" id="ARBA00022670"/>
    </source>
</evidence>
<feature type="active site" description="Charge relay system" evidence="5">
    <location>
        <position position="429"/>
    </location>
</feature>
<evidence type="ECO:0000256" key="4">
    <source>
        <dbReference type="ARBA" id="ARBA00022825"/>
    </source>
</evidence>
<dbReference type="GO" id="GO:0006508">
    <property type="term" value="P:proteolysis"/>
    <property type="evidence" value="ECO:0007669"/>
    <property type="project" value="UniProtKB-KW"/>
</dbReference>
<evidence type="ECO:0000256" key="5">
    <source>
        <dbReference type="PROSITE-ProRule" id="PRU01240"/>
    </source>
</evidence>